<sequence length="75" mass="7962">MFKSLHHVPVGDMDGALREIRRVLRPGAWPTFPSRSSPVSSTRWCACSATSGRSARPPCAPATPTSPSRPSVSAS</sequence>
<reference evidence="2 3" key="1">
    <citation type="submission" date="2024-09" db="EMBL/GenBank/DDBJ databases">
        <authorList>
            <person name="Sun Q."/>
            <person name="Mori K."/>
        </authorList>
    </citation>
    <scope>NUCLEOTIDE SEQUENCE [LARGE SCALE GENOMIC DNA]</scope>
    <source>
        <strain evidence="2 3">NCAIM B.01794</strain>
    </source>
</reference>
<accession>A0ABV6SG29</accession>
<evidence type="ECO:0000256" key="1">
    <source>
        <dbReference type="SAM" id="MobiDB-lite"/>
    </source>
</evidence>
<dbReference type="Gene3D" id="3.40.50.150">
    <property type="entry name" value="Vaccinia Virus protein VP39"/>
    <property type="match status" value="1"/>
</dbReference>
<gene>
    <name evidence="2" type="ORF">ACFFGX_02335</name>
</gene>
<dbReference type="RefSeq" id="WP_376942571.1">
    <property type="nucleotide sequence ID" value="NZ_CP171449.1"/>
</dbReference>
<name>A0ABV6SG29_AZOPA</name>
<organism evidence="2 3">
    <name type="scientific">Azorhizophilus paspali</name>
    <name type="common">Azotobacter paspali</name>
    <dbReference type="NCBI Taxonomy" id="69963"/>
    <lineage>
        <taxon>Bacteria</taxon>
        <taxon>Pseudomonadati</taxon>
        <taxon>Pseudomonadota</taxon>
        <taxon>Gammaproteobacteria</taxon>
        <taxon>Pseudomonadales</taxon>
        <taxon>Pseudomonadaceae</taxon>
        <taxon>Azorhizophilus</taxon>
    </lineage>
</organism>
<keyword evidence="3" id="KW-1185">Reference proteome</keyword>
<evidence type="ECO:0000313" key="3">
    <source>
        <dbReference type="Proteomes" id="UP001589891"/>
    </source>
</evidence>
<comment type="caution">
    <text evidence="2">The sequence shown here is derived from an EMBL/GenBank/DDBJ whole genome shotgun (WGS) entry which is preliminary data.</text>
</comment>
<dbReference type="InterPro" id="IPR029063">
    <property type="entry name" value="SAM-dependent_MTases_sf"/>
</dbReference>
<dbReference type="GO" id="GO:0032259">
    <property type="term" value="P:methylation"/>
    <property type="evidence" value="ECO:0007669"/>
    <property type="project" value="UniProtKB-KW"/>
</dbReference>
<feature type="compositionally biased region" description="Low complexity" evidence="1">
    <location>
        <begin position="53"/>
        <end position="75"/>
    </location>
</feature>
<dbReference type="SUPFAM" id="SSF53335">
    <property type="entry name" value="S-adenosyl-L-methionine-dependent methyltransferases"/>
    <property type="match status" value="1"/>
</dbReference>
<proteinExistence type="predicted"/>
<feature type="region of interest" description="Disordered" evidence="1">
    <location>
        <begin position="50"/>
        <end position="75"/>
    </location>
</feature>
<dbReference type="Proteomes" id="UP001589891">
    <property type="component" value="Unassembled WGS sequence"/>
</dbReference>
<dbReference type="EC" id="2.1.-.-" evidence="2"/>
<keyword evidence="2" id="KW-0489">Methyltransferase</keyword>
<protein>
    <submittedName>
        <fullName evidence="2">Class I SAM-dependent methyltransferase</fullName>
        <ecNumber evidence="2">2.1.-.-</ecNumber>
    </submittedName>
</protein>
<dbReference type="EMBL" id="JBHLSS010000017">
    <property type="protein sequence ID" value="MFC0708482.1"/>
    <property type="molecule type" value="Genomic_DNA"/>
</dbReference>
<keyword evidence="2" id="KW-0808">Transferase</keyword>
<dbReference type="GO" id="GO:0008168">
    <property type="term" value="F:methyltransferase activity"/>
    <property type="evidence" value="ECO:0007669"/>
    <property type="project" value="UniProtKB-KW"/>
</dbReference>
<evidence type="ECO:0000313" key="2">
    <source>
        <dbReference type="EMBL" id="MFC0708482.1"/>
    </source>
</evidence>